<dbReference type="AlphaFoldDB" id="A0A1H2C4X9"/>
<keyword evidence="2" id="KW-1185">Reference proteome</keyword>
<sequence length="120" mass="14079">MSSFRDLIVYKKAFSLSMEIFFLTKAFPKEETYSLVDQIRRSSRSVFASVAESYKKRKYPNHFISKLTDADMENGETQAWLDASLACAYITNEKYMELNQQSEEVSRLLNYMINNPDKFK</sequence>
<dbReference type="SUPFAM" id="SSF158446">
    <property type="entry name" value="IVS-encoded protein-like"/>
    <property type="match status" value="1"/>
</dbReference>
<name>A0A1H2C4X9_MUCMA</name>
<dbReference type="InterPro" id="IPR036583">
    <property type="entry name" value="23S_rRNA_IVS_sf"/>
</dbReference>
<reference evidence="1 2" key="1">
    <citation type="submission" date="2016-10" db="EMBL/GenBank/DDBJ databases">
        <authorList>
            <person name="de Groot N.N."/>
        </authorList>
    </citation>
    <scope>NUCLEOTIDE SEQUENCE [LARGE SCALE GENOMIC DNA]</scope>
    <source>
        <strain evidence="1 2">MP1X4</strain>
    </source>
</reference>
<dbReference type="PANTHER" id="PTHR38471">
    <property type="entry name" value="FOUR HELIX BUNDLE PROTEIN"/>
    <property type="match status" value="1"/>
</dbReference>
<dbReference type="EMBL" id="LT629740">
    <property type="protein sequence ID" value="SDT65309.1"/>
    <property type="molecule type" value="Genomic_DNA"/>
</dbReference>
<evidence type="ECO:0000313" key="2">
    <source>
        <dbReference type="Proteomes" id="UP000199679"/>
    </source>
</evidence>
<dbReference type="Gene3D" id="1.20.1440.60">
    <property type="entry name" value="23S rRNA-intervening sequence"/>
    <property type="match status" value="1"/>
</dbReference>
<dbReference type="Proteomes" id="UP000199679">
    <property type="component" value="Chromosome I"/>
</dbReference>
<dbReference type="NCBIfam" id="TIGR02436">
    <property type="entry name" value="four helix bundle protein"/>
    <property type="match status" value="1"/>
</dbReference>
<dbReference type="PANTHER" id="PTHR38471:SF2">
    <property type="entry name" value="FOUR HELIX BUNDLE PROTEIN"/>
    <property type="match status" value="1"/>
</dbReference>
<gene>
    <name evidence="1" type="ORF">SAMN05216490_4618</name>
</gene>
<protein>
    <submittedName>
        <fullName evidence="1">Four helix bundle protein</fullName>
    </submittedName>
</protein>
<organism evidence="1 2">
    <name type="scientific">Mucilaginibacter mallensis</name>
    <dbReference type="NCBI Taxonomy" id="652787"/>
    <lineage>
        <taxon>Bacteria</taxon>
        <taxon>Pseudomonadati</taxon>
        <taxon>Bacteroidota</taxon>
        <taxon>Sphingobacteriia</taxon>
        <taxon>Sphingobacteriales</taxon>
        <taxon>Sphingobacteriaceae</taxon>
        <taxon>Mucilaginibacter</taxon>
    </lineage>
</organism>
<evidence type="ECO:0000313" key="1">
    <source>
        <dbReference type="EMBL" id="SDT65309.1"/>
    </source>
</evidence>
<proteinExistence type="predicted"/>
<dbReference type="STRING" id="652787.SAMN05216490_4618"/>
<dbReference type="Pfam" id="PF05635">
    <property type="entry name" value="23S_rRNA_IVP"/>
    <property type="match status" value="1"/>
</dbReference>
<dbReference type="OrthoDB" id="9811959at2"/>
<accession>A0A1H2C4X9</accession>
<dbReference type="RefSeq" id="WP_091378822.1">
    <property type="nucleotide sequence ID" value="NZ_LT629740.1"/>
</dbReference>
<dbReference type="CDD" id="cd16377">
    <property type="entry name" value="23S_rRNA_IVP_like"/>
    <property type="match status" value="1"/>
</dbReference>
<dbReference type="InterPro" id="IPR012657">
    <property type="entry name" value="23S_rRNA-intervening_sequence"/>
</dbReference>